<evidence type="ECO:0000259" key="9">
    <source>
        <dbReference type="PROSITE" id="PS50850"/>
    </source>
</evidence>
<organism evidence="10">
    <name type="scientific">Cuerna arida</name>
    <dbReference type="NCBI Taxonomy" id="1464854"/>
    <lineage>
        <taxon>Eukaryota</taxon>
        <taxon>Metazoa</taxon>
        <taxon>Ecdysozoa</taxon>
        <taxon>Arthropoda</taxon>
        <taxon>Hexapoda</taxon>
        <taxon>Insecta</taxon>
        <taxon>Pterygota</taxon>
        <taxon>Neoptera</taxon>
        <taxon>Paraneoptera</taxon>
        <taxon>Hemiptera</taxon>
        <taxon>Auchenorrhyncha</taxon>
        <taxon>Membracoidea</taxon>
        <taxon>Cicadellidae</taxon>
        <taxon>Cicadellinae</taxon>
        <taxon>Proconiini</taxon>
        <taxon>Cuerna</taxon>
    </lineage>
</organism>
<dbReference type="FunFam" id="1.20.1250.20:FF:001511">
    <property type="entry name" value="Solute carrier family 2, facilitated glucose transporter member 5"/>
    <property type="match status" value="1"/>
</dbReference>
<dbReference type="Pfam" id="PF00083">
    <property type="entry name" value="Sugar_tr"/>
    <property type="match status" value="1"/>
</dbReference>
<feature type="transmembrane region" description="Helical" evidence="8">
    <location>
        <begin position="389"/>
        <end position="417"/>
    </location>
</feature>
<protein>
    <recommendedName>
        <fullName evidence="9">Major facilitator superfamily (MFS) profile domain-containing protein</fullName>
    </recommendedName>
</protein>
<dbReference type="EMBL" id="GECZ01008243">
    <property type="protein sequence ID" value="JAS61526.1"/>
    <property type="molecule type" value="Transcribed_RNA"/>
</dbReference>
<dbReference type="PANTHER" id="PTHR23503:SF8">
    <property type="entry name" value="FACILITATED GLUCOSE TRANSPORTER PROTEIN 1"/>
    <property type="match status" value="1"/>
</dbReference>
<feature type="transmembrane region" description="Helical" evidence="8">
    <location>
        <begin position="455"/>
        <end position="475"/>
    </location>
</feature>
<evidence type="ECO:0000256" key="1">
    <source>
        <dbReference type="ARBA" id="ARBA00004651"/>
    </source>
</evidence>
<feature type="transmembrane region" description="Helical" evidence="8">
    <location>
        <begin position="33"/>
        <end position="50"/>
    </location>
</feature>
<gene>
    <name evidence="10" type="ORF">g.13087</name>
</gene>
<dbReference type="NCBIfam" id="TIGR00879">
    <property type="entry name" value="SP"/>
    <property type="match status" value="1"/>
</dbReference>
<dbReference type="PROSITE" id="PS00217">
    <property type="entry name" value="SUGAR_TRANSPORT_2"/>
    <property type="match status" value="1"/>
</dbReference>
<dbReference type="Gene3D" id="1.20.1250.20">
    <property type="entry name" value="MFS general substrate transporter like domains"/>
    <property type="match status" value="1"/>
</dbReference>
<evidence type="ECO:0000256" key="2">
    <source>
        <dbReference type="ARBA" id="ARBA00022448"/>
    </source>
</evidence>
<dbReference type="InterPro" id="IPR020846">
    <property type="entry name" value="MFS_dom"/>
</dbReference>
<evidence type="ECO:0000256" key="4">
    <source>
        <dbReference type="ARBA" id="ARBA00022692"/>
    </source>
</evidence>
<dbReference type="PROSITE" id="PS50850">
    <property type="entry name" value="MFS"/>
    <property type="match status" value="1"/>
</dbReference>
<dbReference type="PRINTS" id="PR00171">
    <property type="entry name" value="SUGRTRNSPORT"/>
</dbReference>
<comment type="similarity">
    <text evidence="7">Belongs to the major facilitator superfamily. Sugar transporter (TC 2.A.1.1) family.</text>
</comment>
<feature type="transmembrane region" description="Helical" evidence="8">
    <location>
        <begin position="334"/>
        <end position="354"/>
    </location>
</feature>
<name>A0A1B6GGI3_9HEMI</name>
<accession>A0A1B6GGI3</accession>
<feature type="transmembrane region" description="Helical" evidence="8">
    <location>
        <begin position="361"/>
        <end position="383"/>
    </location>
</feature>
<feature type="transmembrane region" description="Helical" evidence="8">
    <location>
        <begin position="184"/>
        <end position="205"/>
    </location>
</feature>
<dbReference type="InterPro" id="IPR005829">
    <property type="entry name" value="Sugar_transporter_CS"/>
</dbReference>
<keyword evidence="4 8" id="KW-0812">Transmembrane</keyword>
<evidence type="ECO:0000256" key="6">
    <source>
        <dbReference type="ARBA" id="ARBA00023136"/>
    </source>
</evidence>
<feature type="transmembrane region" description="Helical" evidence="8">
    <location>
        <begin position="141"/>
        <end position="164"/>
    </location>
</feature>
<evidence type="ECO:0000256" key="7">
    <source>
        <dbReference type="RuleBase" id="RU003346"/>
    </source>
</evidence>
<evidence type="ECO:0000256" key="8">
    <source>
        <dbReference type="SAM" id="Phobius"/>
    </source>
</evidence>
<dbReference type="InterPro" id="IPR045263">
    <property type="entry name" value="GLUT"/>
</dbReference>
<reference evidence="10" key="1">
    <citation type="submission" date="2015-11" db="EMBL/GenBank/DDBJ databases">
        <title>De novo transcriptome assembly of four potential Pierce s Disease insect vectors from Arizona vineyards.</title>
        <authorList>
            <person name="Tassone E.E."/>
        </authorList>
    </citation>
    <scope>NUCLEOTIDE SEQUENCE</scope>
</reference>
<dbReference type="PANTHER" id="PTHR23503">
    <property type="entry name" value="SOLUTE CARRIER FAMILY 2"/>
    <property type="match status" value="1"/>
</dbReference>
<feature type="transmembrane region" description="Helical" evidence="8">
    <location>
        <begin position="211"/>
        <end position="232"/>
    </location>
</feature>
<feature type="transmembrane region" description="Helical" evidence="8">
    <location>
        <begin position="119"/>
        <end position="135"/>
    </location>
</feature>
<sequence length="498" mass="54691">MENDLLEQSQAINHELKSNSKQIHSTAGMNRKLFLAICAIVFGSAFQHGYNTPVFNNAKNIFSEWITDIISSENGTLSEIEINQRVINIFSWITSIFCVGGMVGGLSVGFFADSFGRKGSLFINLIFVLIAVILECGSKTFASYIMLCAGRFFIGVNSGLNAGIVPMYVSEITPVKSRGAVGSVYQLVVTISILISTVLGMNYFLATAELWPYLLAFTAIPAILQLFLLPLCPESPKYLMINNKESKAQKSLSWYRNGADIVNEFNEMVTENEGQKNSSTVTYLELFTNPILRTPLIIVLVIMSAQQLSGINAVFFFCNDIFKQAGLSDKAAEIATVSVSVINVLMTFVSMVLVDKAGRKTLLLVGFGGMCIVSCILAILMGHTAGNIVVSWICVLMVVLFVILFACGPGSIPWFLVSELFNDSAKGKATSLAVGINWFCNFLVGRFFLVIAEMLQGQVFFVFFGILIVVILFIMKYVPETKNKTVEEITAGFRTKSY</sequence>
<feature type="transmembrane region" description="Helical" evidence="8">
    <location>
        <begin position="296"/>
        <end position="322"/>
    </location>
</feature>
<evidence type="ECO:0000256" key="3">
    <source>
        <dbReference type="ARBA" id="ARBA00022475"/>
    </source>
</evidence>
<dbReference type="InterPro" id="IPR003663">
    <property type="entry name" value="Sugar/inositol_transpt"/>
</dbReference>
<feature type="transmembrane region" description="Helical" evidence="8">
    <location>
        <begin position="429"/>
        <end position="449"/>
    </location>
</feature>
<dbReference type="InterPro" id="IPR005828">
    <property type="entry name" value="MFS_sugar_transport-like"/>
</dbReference>
<evidence type="ECO:0000256" key="5">
    <source>
        <dbReference type="ARBA" id="ARBA00022989"/>
    </source>
</evidence>
<feature type="transmembrane region" description="Helical" evidence="8">
    <location>
        <begin position="89"/>
        <end position="112"/>
    </location>
</feature>
<dbReference type="AlphaFoldDB" id="A0A1B6GGI3"/>
<feature type="domain" description="Major facilitator superfamily (MFS) profile" evidence="9">
    <location>
        <begin position="37"/>
        <end position="482"/>
    </location>
</feature>
<dbReference type="PROSITE" id="PS00216">
    <property type="entry name" value="SUGAR_TRANSPORT_1"/>
    <property type="match status" value="1"/>
</dbReference>
<comment type="subcellular location">
    <subcellularLocation>
        <location evidence="1">Cell membrane</location>
        <topology evidence="1">Multi-pass membrane protein</topology>
    </subcellularLocation>
</comment>
<dbReference type="GO" id="GO:0005353">
    <property type="term" value="F:fructose transmembrane transporter activity"/>
    <property type="evidence" value="ECO:0007669"/>
    <property type="project" value="UniProtKB-ARBA"/>
</dbReference>
<keyword evidence="5 8" id="KW-1133">Transmembrane helix</keyword>
<keyword evidence="3" id="KW-1003">Cell membrane</keyword>
<dbReference type="GO" id="GO:0005886">
    <property type="term" value="C:plasma membrane"/>
    <property type="evidence" value="ECO:0007669"/>
    <property type="project" value="UniProtKB-SubCell"/>
</dbReference>
<dbReference type="SUPFAM" id="SSF103473">
    <property type="entry name" value="MFS general substrate transporter"/>
    <property type="match status" value="1"/>
</dbReference>
<dbReference type="InterPro" id="IPR036259">
    <property type="entry name" value="MFS_trans_sf"/>
</dbReference>
<keyword evidence="6 8" id="KW-0472">Membrane</keyword>
<dbReference type="GO" id="GO:1990539">
    <property type="term" value="P:fructose import across plasma membrane"/>
    <property type="evidence" value="ECO:0007669"/>
    <property type="project" value="UniProtKB-ARBA"/>
</dbReference>
<proteinExistence type="inferred from homology"/>
<keyword evidence="2 7" id="KW-0813">Transport</keyword>
<evidence type="ECO:0000313" key="10">
    <source>
        <dbReference type="EMBL" id="JAS61526.1"/>
    </source>
</evidence>